<evidence type="ECO:0000256" key="1">
    <source>
        <dbReference type="ARBA" id="ARBA00000085"/>
    </source>
</evidence>
<dbReference type="InterPro" id="IPR000014">
    <property type="entry name" value="PAS"/>
</dbReference>
<dbReference type="InterPro" id="IPR052162">
    <property type="entry name" value="Sensor_kinase/Photoreceptor"/>
</dbReference>
<gene>
    <name evidence="13" type="ORF">CU635_22550</name>
</gene>
<dbReference type="GO" id="GO:0000155">
    <property type="term" value="F:phosphorelay sensor kinase activity"/>
    <property type="evidence" value="ECO:0007669"/>
    <property type="project" value="InterPro"/>
</dbReference>
<keyword evidence="8" id="KW-0749">Sporulation</keyword>
<keyword evidence="9" id="KW-0902">Two-component regulatory system</keyword>
<protein>
    <recommendedName>
        <fullName evidence="2">histidine kinase</fullName>
        <ecNumber evidence="2">2.7.13.3</ecNumber>
    </recommendedName>
</protein>
<feature type="non-terminal residue" evidence="13">
    <location>
        <position position="421"/>
    </location>
</feature>
<dbReference type="Gene3D" id="3.30.565.10">
    <property type="entry name" value="Histidine kinase-like ATPase, C-terminal domain"/>
    <property type="match status" value="1"/>
</dbReference>
<dbReference type="FunFam" id="1.10.287.130:FF:000040">
    <property type="entry name" value="PAS domain-containing sensor histidine kinase"/>
    <property type="match status" value="1"/>
</dbReference>
<accession>A0A2N5GFR3</accession>
<dbReference type="InterPro" id="IPR036097">
    <property type="entry name" value="HisK_dim/P_sf"/>
</dbReference>
<evidence type="ECO:0000256" key="2">
    <source>
        <dbReference type="ARBA" id="ARBA00012438"/>
    </source>
</evidence>
<dbReference type="GO" id="GO:0005524">
    <property type="term" value="F:ATP binding"/>
    <property type="evidence" value="ECO:0007669"/>
    <property type="project" value="UniProtKB-KW"/>
</dbReference>
<dbReference type="GO" id="GO:0030435">
    <property type="term" value="P:sporulation resulting in formation of a cellular spore"/>
    <property type="evidence" value="ECO:0007669"/>
    <property type="project" value="UniProtKB-KW"/>
</dbReference>
<dbReference type="Pfam" id="PF00512">
    <property type="entry name" value="HisKA"/>
    <property type="match status" value="1"/>
</dbReference>
<dbReference type="PROSITE" id="PS50113">
    <property type="entry name" value="PAC"/>
    <property type="match status" value="1"/>
</dbReference>
<dbReference type="OrthoDB" id="9815750at2"/>
<dbReference type="InterPro" id="IPR005467">
    <property type="entry name" value="His_kinase_dom"/>
</dbReference>
<feature type="domain" description="PAS" evidence="11">
    <location>
        <begin position="130"/>
        <end position="200"/>
    </location>
</feature>
<dbReference type="InterPro" id="IPR036890">
    <property type="entry name" value="HATPase_C_sf"/>
</dbReference>
<keyword evidence="7" id="KW-0067">ATP-binding</keyword>
<dbReference type="Proteomes" id="UP000234951">
    <property type="component" value="Unassembled WGS sequence"/>
</dbReference>
<name>A0A2N5GFR3_9BACI</name>
<evidence type="ECO:0000256" key="7">
    <source>
        <dbReference type="ARBA" id="ARBA00022840"/>
    </source>
</evidence>
<evidence type="ECO:0000259" key="10">
    <source>
        <dbReference type="PROSITE" id="PS50109"/>
    </source>
</evidence>
<evidence type="ECO:0000256" key="9">
    <source>
        <dbReference type="ARBA" id="ARBA00023012"/>
    </source>
</evidence>
<evidence type="ECO:0000256" key="6">
    <source>
        <dbReference type="ARBA" id="ARBA00022777"/>
    </source>
</evidence>
<dbReference type="NCBIfam" id="TIGR00229">
    <property type="entry name" value="sensory_box"/>
    <property type="match status" value="2"/>
</dbReference>
<dbReference type="CDD" id="cd00082">
    <property type="entry name" value="HisKA"/>
    <property type="match status" value="1"/>
</dbReference>
<dbReference type="SMART" id="SM00388">
    <property type="entry name" value="HisKA"/>
    <property type="match status" value="1"/>
</dbReference>
<feature type="domain" description="PAS" evidence="11">
    <location>
        <begin position="30"/>
        <end position="73"/>
    </location>
</feature>
<dbReference type="SUPFAM" id="SSF55785">
    <property type="entry name" value="PYP-like sensor domain (PAS domain)"/>
    <property type="match status" value="2"/>
</dbReference>
<dbReference type="SUPFAM" id="SSF47384">
    <property type="entry name" value="Homodimeric domain of signal transducing histidine kinase"/>
    <property type="match status" value="1"/>
</dbReference>
<dbReference type="InterPro" id="IPR003661">
    <property type="entry name" value="HisK_dim/P_dom"/>
</dbReference>
<dbReference type="InterPro" id="IPR001610">
    <property type="entry name" value="PAC"/>
</dbReference>
<dbReference type="RefSeq" id="WP_142383183.1">
    <property type="nucleotide sequence ID" value="NZ_PGVA01000090.1"/>
</dbReference>
<dbReference type="Pfam" id="PF13426">
    <property type="entry name" value="PAS_9"/>
    <property type="match status" value="1"/>
</dbReference>
<dbReference type="PROSITE" id="PS50109">
    <property type="entry name" value="HIS_KIN"/>
    <property type="match status" value="1"/>
</dbReference>
<dbReference type="PROSITE" id="PS50112">
    <property type="entry name" value="PAS"/>
    <property type="match status" value="2"/>
</dbReference>
<evidence type="ECO:0000313" key="14">
    <source>
        <dbReference type="Proteomes" id="UP000234951"/>
    </source>
</evidence>
<keyword evidence="6" id="KW-0418">Kinase</keyword>
<keyword evidence="3" id="KW-0597">Phosphoprotein</keyword>
<evidence type="ECO:0000256" key="4">
    <source>
        <dbReference type="ARBA" id="ARBA00022679"/>
    </source>
</evidence>
<organism evidence="13 14">
    <name type="scientific">Bacillus canaveralius</name>
    <dbReference type="NCBI Taxonomy" id="1403243"/>
    <lineage>
        <taxon>Bacteria</taxon>
        <taxon>Bacillati</taxon>
        <taxon>Bacillota</taxon>
        <taxon>Bacilli</taxon>
        <taxon>Bacillales</taxon>
        <taxon>Bacillaceae</taxon>
        <taxon>Bacillus</taxon>
    </lineage>
</organism>
<dbReference type="EC" id="2.7.13.3" evidence="2"/>
<dbReference type="PANTHER" id="PTHR43304">
    <property type="entry name" value="PHYTOCHROME-LIKE PROTEIN CPH1"/>
    <property type="match status" value="1"/>
</dbReference>
<dbReference type="CDD" id="cd00130">
    <property type="entry name" value="PAS"/>
    <property type="match status" value="2"/>
</dbReference>
<dbReference type="PANTHER" id="PTHR43304:SF1">
    <property type="entry name" value="PAC DOMAIN-CONTAINING PROTEIN"/>
    <property type="match status" value="1"/>
</dbReference>
<reference evidence="13 14" key="1">
    <citation type="submission" date="2017-11" db="EMBL/GenBank/DDBJ databases">
        <title>Comparitive Functional Genomics of Dry Heat Resistant strains isolated from the Viking Spacecraft.</title>
        <authorList>
            <person name="Seuylemezian A."/>
            <person name="Cooper K."/>
            <person name="Vaishampayan P."/>
        </authorList>
    </citation>
    <scope>NUCLEOTIDE SEQUENCE [LARGE SCALE GENOMIC DNA]</scope>
    <source>
        <strain evidence="13 14">M4.6</strain>
    </source>
</reference>
<evidence type="ECO:0000256" key="8">
    <source>
        <dbReference type="ARBA" id="ARBA00022969"/>
    </source>
</evidence>
<proteinExistence type="predicted"/>
<dbReference type="InterPro" id="IPR035965">
    <property type="entry name" value="PAS-like_dom_sf"/>
</dbReference>
<keyword evidence="4" id="KW-0808">Transferase</keyword>
<dbReference type="Pfam" id="PF08447">
    <property type="entry name" value="PAS_3"/>
    <property type="match status" value="1"/>
</dbReference>
<keyword evidence="5" id="KW-0547">Nucleotide-binding</keyword>
<comment type="caution">
    <text evidence="13">The sequence shown here is derived from an EMBL/GenBank/DDBJ whole genome shotgun (WGS) entry which is preliminary data.</text>
</comment>
<dbReference type="InterPro" id="IPR000700">
    <property type="entry name" value="PAS-assoc_C"/>
</dbReference>
<dbReference type="SMART" id="SM00086">
    <property type="entry name" value="PAC"/>
    <property type="match status" value="2"/>
</dbReference>
<dbReference type="EMBL" id="PGVA01000090">
    <property type="protein sequence ID" value="PLR79565.1"/>
    <property type="molecule type" value="Genomic_DNA"/>
</dbReference>
<dbReference type="InterPro" id="IPR013655">
    <property type="entry name" value="PAS_fold_3"/>
</dbReference>
<dbReference type="Gene3D" id="1.10.287.130">
    <property type="match status" value="1"/>
</dbReference>
<evidence type="ECO:0000259" key="11">
    <source>
        <dbReference type="PROSITE" id="PS50112"/>
    </source>
</evidence>
<evidence type="ECO:0000259" key="12">
    <source>
        <dbReference type="PROSITE" id="PS50113"/>
    </source>
</evidence>
<dbReference type="Gene3D" id="3.30.450.20">
    <property type="entry name" value="PAS domain"/>
    <property type="match status" value="2"/>
</dbReference>
<evidence type="ECO:0000313" key="13">
    <source>
        <dbReference type="EMBL" id="PLR79565.1"/>
    </source>
</evidence>
<feature type="domain" description="Histidine kinase" evidence="10">
    <location>
        <begin position="269"/>
        <end position="398"/>
    </location>
</feature>
<dbReference type="AlphaFoldDB" id="A0A2N5GFR3"/>
<comment type="catalytic activity">
    <reaction evidence="1">
        <text>ATP + protein L-histidine = ADP + protein N-phospho-L-histidine.</text>
        <dbReference type="EC" id="2.7.13.3"/>
    </reaction>
</comment>
<dbReference type="SUPFAM" id="SSF55874">
    <property type="entry name" value="ATPase domain of HSP90 chaperone/DNA topoisomerase II/histidine kinase"/>
    <property type="match status" value="1"/>
</dbReference>
<feature type="domain" description="PAC" evidence="12">
    <location>
        <begin position="203"/>
        <end position="256"/>
    </location>
</feature>
<evidence type="ECO:0000256" key="3">
    <source>
        <dbReference type="ARBA" id="ARBA00022553"/>
    </source>
</evidence>
<dbReference type="SMART" id="SM00091">
    <property type="entry name" value="PAS"/>
    <property type="match status" value="2"/>
</dbReference>
<evidence type="ECO:0000256" key="5">
    <source>
        <dbReference type="ARBA" id="ARBA00022741"/>
    </source>
</evidence>
<sequence length="421" mass="48505">MLKSNLFREVFYQSRIPQELYSIELQDRIFNQSFIDYLGYTNEELLKKSRQDIQYPDDSDNDLNLIDELVAGKRTEYKIAKRYITKTGQTVHGHTHASLITDDKSGERYILWQIFDVTEQVLVETVRRKSEKKYRLIAEHSSDMIVVHRVDSSYLYVSPSMETILGYKPHDVYGTNPYEFIHEEDTPHVRDVHDGVLNGKDSGLATYRYKHKNGTYIWVESTIKAVYDEESGELRELISISRDIQQRIETNELLRKSEKLAVVGQMAAAVAHEIRNPLTPIKGFIQLLSADKDGFNPAFTTIILNELNRIDNIISEFLSMAKPHREKMVFLDAAELMKQVVQLLQPEAILQNKEIHLFILDDLPAIYGDVNSLKQVFINIIQNALEALPEMGTVNISVFMLTSVALNKSEFVKLKSNKFIL</sequence>